<sequence length="216" mass="24614">MLDTCTNVENELKKSEAPFFLGFAALSLKPPTSSNPIHKSTHPSNLLGHINHLRLLKVHRTAQLAYIFENRGKLQIFIITSKIMVGWDDDAFHSQIICPSEDKLTLTNTSCIILSLNKSSMEMVGWCFNVADTKWKIWVCFEIHFAVVQCQILIRNEQQNIPYEVDAEDSARSPGAKIRSFFIKLNDFSLSLTMIAYMIVFDDQCLARVRVPGEYL</sequence>
<evidence type="ECO:0000313" key="1">
    <source>
        <dbReference type="EMBL" id="OEU06382.1"/>
    </source>
</evidence>
<accession>A0A1E7EKH0</accession>
<dbReference type="KEGG" id="fcy:FRACYDRAFT_254665"/>
<gene>
    <name evidence="1" type="ORF">FRACYDRAFT_254665</name>
</gene>
<evidence type="ECO:0000313" key="2">
    <source>
        <dbReference type="Proteomes" id="UP000095751"/>
    </source>
</evidence>
<dbReference type="InParanoid" id="A0A1E7EKH0"/>
<reference evidence="1 2" key="1">
    <citation type="submission" date="2016-09" db="EMBL/GenBank/DDBJ databases">
        <title>Extensive genetic diversity and differential bi-allelic expression allows diatom success in the polar Southern Ocean.</title>
        <authorList>
            <consortium name="DOE Joint Genome Institute"/>
            <person name="Mock T."/>
            <person name="Otillar R.P."/>
            <person name="Strauss J."/>
            <person name="Dupont C."/>
            <person name="Frickenhaus S."/>
            <person name="Maumus F."/>
            <person name="Mcmullan M."/>
            <person name="Sanges R."/>
            <person name="Schmutz J."/>
            <person name="Toseland A."/>
            <person name="Valas R."/>
            <person name="Veluchamy A."/>
            <person name="Ward B.J."/>
            <person name="Allen A."/>
            <person name="Barry K."/>
            <person name="Falciatore A."/>
            <person name="Ferrante M."/>
            <person name="Fortunato A.E."/>
            <person name="Gloeckner G."/>
            <person name="Gruber A."/>
            <person name="Hipkin R."/>
            <person name="Janech M."/>
            <person name="Kroth P."/>
            <person name="Leese F."/>
            <person name="Lindquist E."/>
            <person name="Lyon B.R."/>
            <person name="Martin J."/>
            <person name="Mayer C."/>
            <person name="Parker M."/>
            <person name="Quesneville H."/>
            <person name="Raymond J."/>
            <person name="Uhlig C."/>
            <person name="Valentin K.U."/>
            <person name="Worden A.Z."/>
            <person name="Armbrust E.V."/>
            <person name="Bowler C."/>
            <person name="Green B."/>
            <person name="Moulton V."/>
            <person name="Van Oosterhout C."/>
            <person name="Grigoriev I."/>
        </authorList>
    </citation>
    <scope>NUCLEOTIDE SEQUENCE [LARGE SCALE GENOMIC DNA]</scope>
    <source>
        <strain evidence="1 2">CCMP1102</strain>
    </source>
</reference>
<organism evidence="1 2">
    <name type="scientific">Fragilariopsis cylindrus CCMP1102</name>
    <dbReference type="NCBI Taxonomy" id="635003"/>
    <lineage>
        <taxon>Eukaryota</taxon>
        <taxon>Sar</taxon>
        <taxon>Stramenopiles</taxon>
        <taxon>Ochrophyta</taxon>
        <taxon>Bacillariophyta</taxon>
        <taxon>Bacillariophyceae</taxon>
        <taxon>Bacillariophycidae</taxon>
        <taxon>Bacillariales</taxon>
        <taxon>Bacillariaceae</taxon>
        <taxon>Fragilariopsis</taxon>
    </lineage>
</organism>
<dbReference type="EMBL" id="KV784410">
    <property type="protein sequence ID" value="OEU06382.1"/>
    <property type="molecule type" value="Genomic_DNA"/>
</dbReference>
<protein>
    <submittedName>
        <fullName evidence="1">Uncharacterized protein</fullName>
    </submittedName>
</protein>
<dbReference type="Proteomes" id="UP000095751">
    <property type="component" value="Unassembled WGS sequence"/>
</dbReference>
<keyword evidence="2" id="KW-1185">Reference proteome</keyword>
<proteinExistence type="predicted"/>
<name>A0A1E7EKH0_9STRA</name>
<dbReference type="AlphaFoldDB" id="A0A1E7EKH0"/>